<dbReference type="PROSITE" id="PS50096">
    <property type="entry name" value="IQ"/>
    <property type="match status" value="1"/>
</dbReference>
<dbReference type="InterPro" id="IPR057887">
    <property type="entry name" value="IQUB_helical"/>
</dbReference>
<feature type="domain" description="IQ motif and ubiquitin-like" evidence="1">
    <location>
        <begin position="271"/>
        <end position="394"/>
    </location>
</feature>
<reference evidence="2" key="1">
    <citation type="submission" date="2025-08" db="UniProtKB">
        <authorList>
            <consortium name="Ensembl"/>
        </authorList>
    </citation>
    <scope>IDENTIFICATION</scope>
</reference>
<dbReference type="Ensembl" id="ENSKMAT00000007614.1">
    <property type="protein sequence ID" value="ENSKMAP00000007494.1"/>
    <property type="gene ID" value="ENSKMAG00000005619.1"/>
</dbReference>
<dbReference type="InterPro" id="IPR037695">
    <property type="entry name" value="IQUB"/>
</dbReference>
<dbReference type="GO" id="GO:0030317">
    <property type="term" value="P:flagellated sperm motility"/>
    <property type="evidence" value="ECO:0007669"/>
    <property type="project" value="TreeGrafter"/>
</dbReference>
<sequence length="581" mass="67286">MFCHGKIQLACVSVQLPCKDRMNLSGCFAGKVVEEQQSLMELGIRPHSSTRMEMSSTDPSSHSLRPFHSAEHDCMPDVITVQVQKGMNKWVFVVVEIERSSQKKPFLGGYRHRLTGVEYHHAAVQTLPKKRPDKGVVIFSHHTQTTEMKCQTQQCVVSVSTQMTGIGCHVSCVNDTLVTPGKYITADEIHDRRLKAVICLQSFIRRWLAQQAVDRLKRERSRRLAWLKIQEQKQQEEKNDQLRDRHERWMNPQRKEDFNLLYHALESKPKSTPYQWRAANGHLLEMDTPHSIRARELQDLYNNISMYPVGKEQRHHFLLTLKDTVKEHDCQLTQDIMDLVNQEVDLMSRGVKAHSLEGLRKRICTLFFQYIKTSAFNPNVAKLLKVPQYPSQLKNDMFLCRGCHRYLRSADFSSSSKGLLSGRCHKCTRLDNIARSRDDFSLYKSILTRLRADEQRLSSDAKIPFLLQVEDMRYLIEIVWASRSALNGSSDLYNLVFSRWERQKDWSPWNCILLSKEETSAHLEVEDAYETTFICWIEHKHTMAQHHFSQIPTMANNQLGSRPITIESGKHVSDSTPALSH</sequence>
<evidence type="ECO:0000313" key="2">
    <source>
        <dbReference type="Ensembl" id="ENSKMAP00000007494.1"/>
    </source>
</evidence>
<dbReference type="PANTHER" id="PTHR21074:SF0">
    <property type="entry name" value="IQ AND UBIQUITIN-LIKE DOMAIN-CONTAINING PROTEIN"/>
    <property type="match status" value="1"/>
</dbReference>
<dbReference type="STRING" id="37003.ENSKMAP00000007494"/>
<keyword evidence="3" id="KW-1185">Reference proteome</keyword>
<dbReference type="GO" id="GO:0001669">
    <property type="term" value="C:acrosomal vesicle"/>
    <property type="evidence" value="ECO:0007669"/>
    <property type="project" value="TreeGrafter"/>
</dbReference>
<dbReference type="AlphaFoldDB" id="A0A3Q3A929"/>
<dbReference type="GO" id="GO:0060271">
    <property type="term" value="P:cilium assembly"/>
    <property type="evidence" value="ECO:0007669"/>
    <property type="project" value="TreeGrafter"/>
</dbReference>
<reference evidence="2" key="2">
    <citation type="submission" date="2025-09" db="UniProtKB">
        <authorList>
            <consortium name="Ensembl"/>
        </authorList>
    </citation>
    <scope>IDENTIFICATION</scope>
</reference>
<evidence type="ECO:0000259" key="1">
    <source>
        <dbReference type="Pfam" id="PF25805"/>
    </source>
</evidence>
<organism evidence="2 3">
    <name type="scientific">Kryptolebias marmoratus</name>
    <name type="common">Mangrove killifish</name>
    <name type="synonym">Rivulus marmoratus</name>
    <dbReference type="NCBI Taxonomy" id="37003"/>
    <lineage>
        <taxon>Eukaryota</taxon>
        <taxon>Metazoa</taxon>
        <taxon>Chordata</taxon>
        <taxon>Craniata</taxon>
        <taxon>Vertebrata</taxon>
        <taxon>Euteleostomi</taxon>
        <taxon>Actinopterygii</taxon>
        <taxon>Neopterygii</taxon>
        <taxon>Teleostei</taxon>
        <taxon>Neoteleostei</taxon>
        <taxon>Acanthomorphata</taxon>
        <taxon>Ovalentaria</taxon>
        <taxon>Atherinomorphae</taxon>
        <taxon>Cyprinodontiformes</taxon>
        <taxon>Rivulidae</taxon>
        <taxon>Kryptolebias</taxon>
    </lineage>
</organism>
<evidence type="ECO:0000313" key="3">
    <source>
        <dbReference type="Proteomes" id="UP000264800"/>
    </source>
</evidence>
<accession>A0A3Q3A929</accession>
<dbReference type="GO" id="GO:0031514">
    <property type="term" value="C:motile cilium"/>
    <property type="evidence" value="ECO:0007669"/>
    <property type="project" value="TreeGrafter"/>
</dbReference>
<dbReference type="Pfam" id="PF25805">
    <property type="entry name" value="IQUB"/>
    <property type="match status" value="1"/>
</dbReference>
<dbReference type="Proteomes" id="UP000264800">
    <property type="component" value="Unplaced"/>
</dbReference>
<name>A0A3Q3A929_KRYMA</name>
<dbReference type="OMA" id="TFAQKER"/>
<proteinExistence type="predicted"/>
<dbReference type="GeneTree" id="ENSGT00390000014326"/>
<dbReference type="PANTHER" id="PTHR21074">
    <property type="entry name" value="IQ AND UBIQUITIN-LIKE DOMAIN-CONTAINING PROTEIN"/>
    <property type="match status" value="1"/>
</dbReference>
<protein>
    <submittedName>
        <fullName evidence="2">IQ motif and ubiquitin domain containing</fullName>
    </submittedName>
</protein>